<keyword evidence="1" id="KW-0808">Transferase</keyword>
<dbReference type="Gene3D" id="3.40.50.150">
    <property type="entry name" value="Vaccinia Virus protein VP39"/>
    <property type="match status" value="1"/>
</dbReference>
<dbReference type="SUPFAM" id="SSF53335">
    <property type="entry name" value="S-adenosyl-L-methionine-dependent methyltransferases"/>
    <property type="match status" value="1"/>
</dbReference>
<protein>
    <submittedName>
        <fullName evidence="1">Methyltransferase FkbM domain-containing protein</fullName>
    </submittedName>
</protein>
<accession>A0A1I6G281</accession>
<dbReference type="RefSeq" id="WP_089804187.1">
    <property type="nucleotide sequence ID" value="NZ_FOYT01000001.1"/>
</dbReference>
<dbReference type="Proteomes" id="UP000198531">
    <property type="component" value="Unassembled WGS sequence"/>
</dbReference>
<dbReference type="InterPro" id="IPR029063">
    <property type="entry name" value="SAM-dependent_MTases_sf"/>
</dbReference>
<sequence>MTSVRGLLEEVVPWPTVRFAGVRVPRPPGGRVPWPTVADSKSHYEAALLDAIRETVSIGDDVVIAGGEYGVSSVVAANQAGHSGTVTCFEAARDVAERAEETVTLNGVGHRVNVRNRVVETEGLTRGEDVGRPIRLDRVDSPDVLVVDVDGAELDLVRALSSSRLSPRAVVVEHHAVPGGSDYNPGRVVSAVEEAGYQIVAVHTRKIPPRFGGQETVLIGRQSR</sequence>
<evidence type="ECO:0000313" key="2">
    <source>
        <dbReference type="Proteomes" id="UP000198531"/>
    </source>
</evidence>
<organism evidence="1 2">
    <name type="scientific">Halogeometricum rufum</name>
    <dbReference type="NCBI Taxonomy" id="553469"/>
    <lineage>
        <taxon>Archaea</taxon>
        <taxon>Methanobacteriati</taxon>
        <taxon>Methanobacteriota</taxon>
        <taxon>Stenosarchaea group</taxon>
        <taxon>Halobacteria</taxon>
        <taxon>Halobacteriales</taxon>
        <taxon>Haloferacaceae</taxon>
        <taxon>Halogeometricum</taxon>
    </lineage>
</organism>
<name>A0A1I6G281_9EURY</name>
<dbReference type="AlphaFoldDB" id="A0A1I6G281"/>
<dbReference type="EMBL" id="FOYT01000001">
    <property type="protein sequence ID" value="SFR36323.1"/>
    <property type="molecule type" value="Genomic_DNA"/>
</dbReference>
<proteinExistence type="predicted"/>
<dbReference type="GO" id="GO:0032259">
    <property type="term" value="P:methylation"/>
    <property type="evidence" value="ECO:0007669"/>
    <property type="project" value="UniProtKB-KW"/>
</dbReference>
<keyword evidence="1" id="KW-0489">Methyltransferase</keyword>
<reference evidence="2" key="1">
    <citation type="submission" date="2016-10" db="EMBL/GenBank/DDBJ databases">
        <authorList>
            <person name="Varghese N."/>
            <person name="Submissions S."/>
        </authorList>
    </citation>
    <scope>NUCLEOTIDE SEQUENCE [LARGE SCALE GENOMIC DNA]</scope>
    <source>
        <strain evidence="2">CGMCC 1.7736</strain>
    </source>
</reference>
<evidence type="ECO:0000313" key="1">
    <source>
        <dbReference type="EMBL" id="SFR36323.1"/>
    </source>
</evidence>
<dbReference type="STRING" id="553469.SAMN04487947_0448"/>
<dbReference type="GO" id="GO:0008168">
    <property type="term" value="F:methyltransferase activity"/>
    <property type="evidence" value="ECO:0007669"/>
    <property type="project" value="UniProtKB-KW"/>
</dbReference>
<gene>
    <name evidence="1" type="ORF">SAMN04487947_0448</name>
</gene>
<keyword evidence="2" id="KW-1185">Reference proteome</keyword>